<reference evidence="1 2" key="1">
    <citation type="submission" date="2012-10" db="EMBL/GenBank/DDBJ databases">
        <title>Genome sequence of Vibrio Cholerae HENC-02.</title>
        <authorList>
            <person name="Eppinger M."/>
            <person name="Hasan N.A."/>
            <person name="Sengamalay N."/>
            <person name="Hine E."/>
            <person name="Su Q."/>
            <person name="Daugherty S.C."/>
            <person name="Young S."/>
            <person name="Sadzewicz L."/>
            <person name="Tallon L."/>
            <person name="Cebula T.A."/>
            <person name="Ravel J."/>
            <person name="Colwell R.R."/>
        </authorList>
    </citation>
    <scope>NUCLEOTIDE SEQUENCE [LARGE SCALE GENOMIC DNA]</scope>
    <source>
        <strain evidence="1 2">HENC-02</strain>
    </source>
</reference>
<sequence length="38" mass="4210">FLAQDVAKSLGLGAHHRASNSSYRFGCHHESSLHVELF</sequence>
<organism evidence="1 2">
    <name type="scientific">Vibrio harveyi</name>
    <name type="common">Beneckea harveyi</name>
    <dbReference type="NCBI Taxonomy" id="669"/>
    <lineage>
        <taxon>Bacteria</taxon>
        <taxon>Pseudomonadati</taxon>
        <taxon>Pseudomonadota</taxon>
        <taxon>Gammaproteobacteria</taxon>
        <taxon>Vibrionales</taxon>
        <taxon>Vibrionaceae</taxon>
        <taxon>Vibrio</taxon>
    </lineage>
</organism>
<comment type="caution">
    <text evidence="1">The sequence shown here is derived from an EMBL/GenBank/DDBJ whole genome shotgun (WGS) entry which is preliminary data.</text>
</comment>
<name>A0A454CXQ6_VIBHA</name>
<dbReference type="Proteomes" id="UP000008367">
    <property type="component" value="Unassembled WGS sequence"/>
</dbReference>
<evidence type="ECO:0000313" key="2">
    <source>
        <dbReference type="Proteomes" id="UP000008367"/>
    </source>
</evidence>
<protein>
    <submittedName>
        <fullName evidence="1">Uncharacterized protein</fullName>
    </submittedName>
</protein>
<evidence type="ECO:0000313" key="1">
    <source>
        <dbReference type="EMBL" id="EKM31182.1"/>
    </source>
</evidence>
<dbReference type="AlphaFoldDB" id="A0A454CXQ6"/>
<dbReference type="EMBL" id="AJSR01001300">
    <property type="protein sequence ID" value="EKM31182.1"/>
    <property type="molecule type" value="Genomic_DNA"/>
</dbReference>
<gene>
    <name evidence="1" type="ORF">VCHENC02_3155B</name>
</gene>
<accession>A0A454CXQ6</accession>
<feature type="non-terminal residue" evidence="1">
    <location>
        <position position="1"/>
    </location>
</feature>
<proteinExistence type="predicted"/>